<gene>
    <name evidence="2" type="ORF">FKG95_10170</name>
</gene>
<keyword evidence="2" id="KW-0378">Hydrolase</keyword>
<sequence length="290" mass="31136">MTPELHSFLGLTAGGFHRVVYREWLPEGGGRGNGRTVVCVHGLTRNGRDFDALAADLAGAGYRVICPDVVGRGDSDRLADARGYGYPQYLADMAVLIARLDVKQVDWVGTSMGALIGMMLGAQPKTPLRTLVLNDAGAVIPKAALERIAAYVGAEPVFEDFAAAEQFARTTYAGFGQLSDAQWRKLTEVTVLETGNGTYGLNYDPRIADAFKQAELNDVVLWPVWDAVSCPSLILRGAESDLLLDETAQEMTGRGPKAELATIADCAHAPALMDADQIGIIRDWLDAKAP</sequence>
<name>A0A545TTJ4_9PROT</name>
<keyword evidence="3" id="KW-1185">Reference proteome</keyword>
<dbReference type="InterPro" id="IPR050266">
    <property type="entry name" value="AB_hydrolase_sf"/>
</dbReference>
<dbReference type="PANTHER" id="PTHR43798:SF33">
    <property type="entry name" value="HYDROLASE, PUTATIVE (AFU_ORTHOLOGUE AFUA_2G14860)-RELATED"/>
    <property type="match status" value="1"/>
</dbReference>
<feature type="domain" description="AB hydrolase-1" evidence="1">
    <location>
        <begin position="37"/>
        <end position="274"/>
    </location>
</feature>
<dbReference type="InterPro" id="IPR029058">
    <property type="entry name" value="AB_hydrolase_fold"/>
</dbReference>
<protein>
    <submittedName>
        <fullName evidence="2">Alpha/beta hydrolase</fullName>
    </submittedName>
</protein>
<proteinExistence type="predicted"/>
<dbReference type="Proteomes" id="UP000315252">
    <property type="component" value="Unassembled WGS sequence"/>
</dbReference>
<comment type="caution">
    <text evidence="2">The sequence shown here is derived from an EMBL/GenBank/DDBJ whole genome shotgun (WGS) entry which is preliminary data.</text>
</comment>
<evidence type="ECO:0000259" key="1">
    <source>
        <dbReference type="Pfam" id="PF12697"/>
    </source>
</evidence>
<dbReference type="Gene3D" id="3.40.50.1820">
    <property type="entry name" value="alpha/beta hydrolase"/>
    <property type="match status" value="1"/>
</dbReference>
<dbReference type="GO" id="GO:0016020">
    <property type="term" value="C:membrane"/>
    <property type="evidence" value="ECO:0007669"/>
    <property type="project" value="TreeGrafter"/>
</dbReference>
<dbReference type="Pfam" id="PF12697">
    <property type="entry name" value="Abhydrolase_6"/>
    <property type="match status" value="1"/>
</dbReference>
<dbReference type="InterPro" id="IPR000073">
    <property type="entry name" value="AB_hydrolase_1"/>
</dbReference>
<dbReference type="SUPFAM" id="SSF53474">
    <property type="entry name" value="alpha/beta-Hydrolases"/>
    <property type="match status" value="1"/>
</dbReference>
<reference evidence="2 3" key="1">
    <citation type="submission" date="2019-06" db="EMBL/GenBank/DDBJ databases">
        <title>Whole genome sequence for Rhodospirillaceae sp. R148.</title>
        <authorList>
            <person name="Wang G."/>
        </authorList>
    </citation>
    <scope>NUCLEOTIDE SEQUENCE [LARGE SCALE GENOMIC DNA]</scope>
    <source>
        <strain evidence="2 3">R148</strain>
    </source>
</reference>
<dbReference type="AlphaFoldDB" id="A0A545TTJ4"/>
<dbReference type="EMBL" id="VHSH01000003">
    <property type="protein sequence ID" value="TQV80533.1"/>
    <property type="molecule type" value="Genomic_DNA"/>
</dbReference>
<accession>A0A545TTJ4</accession>
<dbReference type="GO" id="GO:0016787">
    <property type="term" value="F:hydrolase activity"/>
    <property type="evidence" value="ECO:0007669"/>
    <property type="project" value="UniProtKB-KW"/>
</dbReference>
<organism evidence="2 3">
    <name type="scientific">Denitrobaculum tricleocarpae</name>
    <dbReference type="NCBI Taxonomy" id="2591009"/>
    <lineage>
        <taxon>Bacteria</taxon>
        <taxon>Pseudomonadati</taxon>
        <taxon>Pseudomonadota</taxon>
        <taxon>Alphaproteobacteria</taxon>
        <taxon>Rhodospirillales</taxon>
        <taxon>Rhodospirillaceae</taxon>
        <taxon>Denitrobaculum</taxon>
    </lineage>
</organism>
<dbReference type="OrthoDB" id="9791366at2"/>
<evidence type="ECO:0000313" key="3">
    <source>
        <dbReference type="Proteomes" id="UP000315252"/>
    </source>
</evidence>
<dbReference type="RefSeq" id="WP_142896247.1">
    <property type="nucleotide sequence ID" value="NZ_ML660054.1"/>
</dbReference>
<dbReference type="PANTHER" id="PTHR43798">
    <property type="entry name" value="MONOACYLGLYCEROL LIPASE"/>
    <property type="match status" value="1"/>
</dbReference>
<evidence type="ECO:0000313" key="2">
    <source>
        <dbReference type="EMBL" id="TQV80533.1"/>
    </source>
</evidence>